<dbReference type="InterPro" id="IPR051416">
    <property type="entry name" value="phD-YefM_TA_antitoxins"/>
</dbReference>
<dbReference type="NCBIfam" id="TIGR01552">
    <property type="entry name" value="phd_fam"/>
    <property type="match status" value="1"/>
</dbReference>
<dbReference type="Proteomes" id="UP000255165">
    <property type="component" value="Unassembled WGS sequence"/>
</dbReference>
<dbReference type="EMBL" id="QKWJ01000030">
    <property type="protein sequence ID" value="RDK08138.1"/>
    <property type="molecule type" value="Genomic_DNA"/>
</dbReference>
<reference evidence="4" key="1">
    <citation type="submission" date="2018-06" db="EMBL/GenBank/DDBJ databases">
        <authorList>
            <person name="Feng T."/>
            <person name="Jeon C.O."/>
        </authorList>
    </citation>
    <scope>NUCLEOTIDE SEQUENCE [LARGE SCALE GENOMIC DNA]</scope>
    <source>
        <strain evidence="4">S23</strain>
    </source>
</reference>
<accession>A0A370NRI1</accession>
<dbReference type="SUPFAM" id="SSF143120">
    <property type="entry name" value="YefM-like"/>
    <property type="match status" value="1"/>
</dbReference>
<evidence type="ECO:0000313" key="4">
    <source>
        <dbReference type="Proteomes" id="UP000255165"/>
    </source>
</evidence>
<sequence>MRTVNIHEAKTHFSRLVDAAASGEEIVIAKAGKPAARLVPMERARVVRRFGGLKGKVRIAEDFDAPLPDDVIAAFEGR</sequence>
<dbReference type="InterPro" id="IPR006442">
    <property type="entry name" value="Antitoxin_Phd/YefM"/>
</dbReference>
<evidence type="ECO:0000256" key="2">
    <source>
        <dbReference type="RuleBase" id="RU362080"/>
    </source>
</evidence>
<comment type="function">
    <text evidence="2">Antitoxin component of a type II toxin-antitoxin (TA) system.</text>
</comment>
<dbReference type="PANTHER" id="PTHR35377">
    <property type="entry name" value="ANTITOXIN VAPB49-RELATED-RELATED"/>
    <property type="match status" value="1"/>
</dbReference>
<dbReference type="InterPro" id="IPR036165">
    <property type="entry name" value="YefM-like_sf"/>
</dbReference>
<proteinExistence type="inferred from homology"/>
<evidence type="ECO:0000256" key="1">
    <source>
        <dbReference type="ARBA" id="ARBA00009981"/>
    </source>
</evidence>
<organism evidence="3 4">
    <name type="scientific">Cupriavidus lacunae</name>
    <dbReference type="NCBI Taxonomy" id="2666307"/>
    <lineage>
        <taxon>Bacteria</taxon>
        <taxon>Pseudomonadati</taxon>
        <taxon>Pseudomonadota</taxon>
        <taxon>Betaproteobacteria</taxon>
        <taxon>Burkholderiales</taxon>
        <taxon>Burkholderiaceae</taxon>
        <taxon>Cupriavidus</taxon>
    </lineage>
</organism>
<dbReference type="PANTHER" id="PTHR35377:SF4">
    <property type="entry name" value="PREVENT-HOST-DEATH FAMILY PROTEIN"/>
    <property type="match status" value="1"/>
</dbReference>
<comment type="caution">
    <text evidence="3">The sequence shown here is derived from an EMBL/GenBank/DDBJ whole genome shotgun (WGS) entry which is preliminary data.</text>
</comment>
<gene>
    <name evidence="3" type="ORF">DN412_22500</name>
</gene>
<comment type="similarity">
    <text evidence="1 2">Belongs to the phD/YefM antitoxin family.</text>
</comment>
<dbReference type="RefSeq" id="WP_115213606.1">
    <property type="nucleotide sequence ID" value="NZ_QKWJ01000030.1"/>
</dbReference>
<dbReference type="Gene3D" id="3.40.1620.10">
    <property type="entry name" value="YefM-like domain"/>
    <property type="match status" value="1"/>
</dbReference>
<evidence type="ECO:0000313" key="3">
    <source>
        <dbReference type="EMBL" id="RDK08138.1"/>
    </source>
</evidence>
<dbReference type="AlphaFoldDB" id="A0A370NRI1"/>
<name>A0A370NRI1_9BURK</name>
<keyword evidence="4" id="KW-1185">Reference proteome</keyword>
<protein>
    <recommendedName>
        <fullName evidence="2">Antitoxin</fullName>
    </recommendedName>
</protein>
<dbReference type="Pfam" id="PF02604">
    <property type="entry name" value="PhdYeFM_antitox"/>
    <property type="match status" value="1"/>
</dbReference>